<name>A0A2I0ABE2_9ASPA</name>
<gene>
    <name evidence="2" type="ORF">AXF42_Ash001807</name>
</gene>
<evidence type="ECO:0000313" key="2">
    <source>
        <dbReference type="EMBL" id="PKA52826.1"/>
    </source>
</evidence>
<proteinExistence type="predicted"/>
<dbReference type="AlphaFoldDB" id="A0A2I0ABE2"/>
<protein>
    <submittedName>
        <fullName evidence="2">Uncharacterized protein</fullName>
    </submittedName>
</protein>
<feature type="compositionally biased region" description="Low complexity" evidence="1">
    <location>
        <begin position="85"/>
        <end position="100"/>
    </location>
</feature>
<feature type="compositionally biased region" description="Basic and acidic residues" evidence="1">
    <location>
        <begin position="110"/>
        <end position="124"/>
    </location>
</feature>
<sequence length="132" mass="14520">MNRSARALIWSVEAMRAVPVEAPDEALVASPETGPPPIVRKRNRERKRSLGGRQARGYAPSREAGSRAASRKGCATRRKAGGLKAPARPRAARRQPSPAAVGGDPWPPAQKEREDLRKREERERKGKRATIL</sequence>
<keyword evidence="3" id="KW-1185">Reference proteome</keyword>
<organism evidence="2 3">
    <name type="scientific">Apostasia shenzhenica</name>
    <dbReference type="NCBI Taxonomy" id="1088818"/>
    <lineage>
        <taxon>Eukaryota</taxon>
        <taxon>Viridiplantae</taxon>
        <taxon>Streptophyta</taxon>
        <taxon>Embryophyta</taxon>
        <taxon>Tracheophyta</taxon>
        <taxon>Spermatophyta</taxon>
        <taxon>Magnoliopsida</taxon>
        <taxon>Liliopsida</taxon>
        <taxon>Asparagales</taxon>
        <taxon>Orchidaceae</taxon>
        <taxon>Apostasioideae</taxon>
        <taxon>Apostasia</taxon>
    </lineage>
</organism>
<feature type="region of interest" description="Disordered" evidence="1">
    <location>
        <begin position="20"/>
        <end position="132"/>
    </location>
</feature>
<dbReference type="Proteomes" id="UP000236161">
    <property type="component" value="Unassembled WGS sequence"/>
</dbReference>
<evidence type="ECO:0000256" key="1">
    <source>
        <dbReference type="SAM" id="MobiDB-lite"/>
    </source>
</evidence>
<dbReference type="EMBL" id="KZ452001">
    <property type="protein sequence ID" value="PKA52826.1"/>
    <property type="molecule type" value="Genomic_DNA"/>
</dbReference>
<evidence type="ECO:0000313" key="3">
    <source>
        <dbReference type="Proteomes" id="UP000236161"/>
    </source>
</evidence>
<reference evidence="2 3" key="1">
    <citation type="journal article" date="2017" name="Nature">
        <title>The Apostasia genome and the evolution of orchids.</title>
        <authorList>
            <person name="Zhang G.Q."/>
            <person name="Liu K.W."/>
            <person name="Li Z."/>
            <person name="Lohaus R."/>
            <person name="Hsiao Y.Y."/>
            <person name="Niu S.C."/>
            <person name="Wang J.Y."/>
            <person name="Lin Y.C."/>
            <person name="Xu Q."/>
            <person name="Chen L.J."/>
            <person name="Yoshida K."/>
            <person name="Fujiwara S."/>
            <person name="Wang Z.W."/>
            <person name="Zhang Y.Q."/>
            <person name="Mitsuda N."/>
            <person name="Wang M."/>
            <person name="Liu G.H."/>
            <person name="Pecoraro L."/>
            <person name="Huang H.X."/>
            <person name="Xiao X.J."/>
            <person name="Lin M."/>
            <person name="Wu X.Y."/>
            <person name="Wu W.L."/>
            <person name="Chen Y.Y."/>
            <person name="Chang S.B."/>
            <person name="Sakamoto S."/>
            <person name="Ohme-Takagi M."/>
            <person name="Yagi M."/>
            <person name="Zeng S.J."/>
            <person name="Shen C.Y."/>
            <person name="Yeh C.M."/>
            <person name="Luo Y.B."/>
            <person name="Tsai W.C."/>
            <person name="Van de Peer Y."/>
            <person name="Liu Z.J."/>
        </authorList>
    </citation>
    <scope>NUCLEOTIDE SEQUENCE [LARGE SCALE GENOMIC DNA]</scope>
    <source>
        <strain evidence="3">cv. Shenzhen</strain>
        <tissue evidence="2">Stem</tissue>
    </source>
</reference>
<feature type="compositionally biased region" description="Basic residues" evidence="1">
    <location>
        <begin position="39"/>
        <end position="50"/>
    </location>
</feature>
<accession>A0A2I0ABE2</accession>